<comment type="caution">
    <text evidence="1">The sequence shown here is derived from an EMBL/GenBank/DDBJ whole genome shotgun (WGS) entry which is preliminary data.</text>
</comment>
<dbReference type="PANTHER" id="PTHR33789">
    <property type="entry name" value="LACHRYMATORY-FACTOR SYNTHASE"/>
    <property type="match status" value="1"/>
</dbReference>
<evidence type="ECO:0000313" key="2">
    <source>
        <dbReference type="Proteomes" id="UP000436088"/>
    </source>
</evidence>
<reference evidence="1" key="1">
    <citation type="submission" date="2019-09" db="EMBL/GenBank/DDBJ databases">
        <title>Draft genome information of white flower Hibiscus syriacus.</title>
        <authorList>
            <person name="Kim Y.-M."/>
        </authorList>
    </citation>
    <scope>NUCLEOTIDE SEQUENCE [LARGE SCALE GENOMIC DNA]</scope>
    <source>
        <strain evidence="1">YM2019G1</strain>
    </source>
</reference>
<dbReference type="EMBL" id="VEPZ02001364">
    <property type="protein sequence ID" value="KAE8677115.1"/>
    <property type="molecule type" value="Genomic_DNA"/>
</dbReference>
<dbReference type="Proteomes" id="UP000436088">
    <property type="component" value="Unassembled WGS sequence"/>
</dbReference>
<dbReference type="InterPro" id="IPR023393">
    <property type="entry name" value="START-like_dom_sf"/>
</dbReference>
<dbReference type="PANTHER" id="PTHR33789:SF11">
    <property type="entry name" value="OS05G0202300 PROTEIN"/>
    <property type="match status" value="1"/>
</dbReference>
<accession>A0A6A2Y6S8</accession>
<dbReference type="FunFam" id="3.30.530.20:FF:000064">
    <property type="entry name" value="Lachrymatory-factor synthase"/>
    <property type="match status" value="1"/>
</dbReference>
<dbReference type="Gene3D" id="3.30.530.20">
    <property type="match status" value="1"/>
</dbReference>
<dbReference type="Pfam" id="PF10604">
    <property type="entry name" value="Polyketide_cyc2"/>
    <property type="match status" value="1"/>
</dbReference>
<dbReference type="InterPro" id="IPR053249">
    <property type="entry name" value="LFS"/>
</dbReference>
<dbReference type="InterPro" id="IPR019587">
    <property type="entry name" value="Polyketide_cyclase/dehydratase"/>
</dbReference>
<dbReference type="AlphaFoldDB" id="A0A6A2Y6S8"/>
<organism evidence="1 2">
    <name type="scientific">Hibiscus syriacus</name>
    <name type="common">Rose of Sharon</name>
    <dbReference type="NCBI Taxonomy" id="106335"/>
    <lineage>
        <taxon>Eukaryota</taxon>
        <taxon>Viridiplantae</taxon>
        <taxon>Streptophyta</taxon>
        <taxon>Embryophyta</taxon>
        <taxon>Tracheophyta</taxon>
        <taxon>Spermatophyta</taxon>
        <taxon>Magnoliopsida</taxon>
        <taxon>eudicotyledons</taxon>
        <taxon>Gunneridae</taxon>
        <taxon>Pentapetalae</taxon>
        <taxon>rosids</taxon>
        <taxon>malvids</taxon>
        <taxon>Malvales</taxon>
        <taxon>Malvaceae</taxon>
        <taxon>Malvoideae</taxon>
        <taxon>Hibiscus</taxon>
    </lineage>
</organism>
<keyword evidence="2" id="KW-1185">Reference proteome</keyword>
<dbReference type="GO" id="GO:0004864">
    <property type="term" value="F:protein phosphatase inhibitor activity"/>
    <property type="evidence" value="ECO:0007669"/>
    <property type="project" value="UniProtKB-ARBA"/>
</dbReference>
<gene>
    <name evidence="1" type="ORF">F3Y22_tig00111542pilonHSYRG00005</name>
</gene>
<dbReference type="OrthoDB" id="1592664at2759"/>
<proteinExistence type="predicted"/>
<protein>
    <recommendedName>
        <fullName evidence="3">Lachrymatory-factor synthase</fullName>
    </recommendedName>
</protein>
<dbReference type="CDD" id="cd07821">
    <property type="entry name" value="PYR_PYL_RCAR_like"/>
    <property type="match status" value="1"/>
</dbReference>
<dbReference type="SUPFAM" id="SSF55961">
    <property type="entry name" value="Bet v1-like"/>
    <property type="match status" value="1"/>
</dbReference>
<name>A0A6A2Y6S8_HIBSY</name>
<sequence length="152" mass="16820">MADETGSRWEGKVTAELKASTAEQIWPFIAEFCNLDKFFPSVDTCYRKEGTPGQPGLVRHCEGKSGWVNEKLLSIDPINHSLSYEILENNIGFKNYVATFNLVPAGGGGCKIEWSFVSDPILGLRLEDLVSLIDDTLQFMAKKMEEAALGQS</sequence>
<evidence type="ECO:0008006" key="3">
    <source>
        <dbReference type="Google" id="ProtNLM"/>
    </source>
</evidence>
<evidence type="ECO:0000313" key="1">
    <source>
        <dbReference type="EMBL" id="KAE8677115.1"/>
    </source>
</evidence>